<evidence type="ECO:0000313" key="4">
    <source>
        <dbReference type="Proteomes" id="UP000249451"/>
    </source>
</evidence>
<dbReference type="InterPro" id="IPR051910">
    <property type="entry name" value="ComF/GntX_DNA_util-trans"/>
</dbReference>
<evidence type="ECO:0000256" key="1">
    <source>
        <dbReference type="ARBA" id="ARBA00008007"/>
    </source>
</evidence>
<dbReference type="Gene3D" id="3.40.50.2020">
    <property type="match status" value="1"/>
</dbReference>
<dbReference type="CDD" id="cd06223">
    <property type="entry name" value="PRTases_typeI"/>
    <property type="match status" value="1"/>
</dbReference>
<accession>A0A2W5AWF4</accession>
<dbReference type="Pfam" id="PF00156">
    <property type="entry name" value="Pribosyltran"/>
    <property type="match status" value="1"/>
</dbReference>
<dbReference type="PANTHER" id="PTHR47505">
    <property type="entry name" value="DNA UTILIZATION PROTEIN YHGH"/>
    <property type="match status" value="1"/>
</dbReference>
<sequence>MSQRWGIGEAAASLVELILPRPCAGCGGEAEAGGVLCARCQQLLRRVPHPIDRPRPLGFPAWALGPYSDTRRGIIIAMKERGNRAVRAHAGAVVAAGIEFLRARGEIPETAVLVPAPTRASSARERGGDPVTAMCAAAAARLPGWQVVPALATAEGSADQSDLNADERADNMRSAVLLTPAAAQLRGRQVLLVDDVVTTGATLRASAARVRGAGGDVAGAIVLADA</sequence>
<evidence type="ECO:0000259" key="2">
    <source>
        <dbReference type="Pfam" id="PF00156"/>
    </source>
</evidence>
<feature type="domain" description="Phosphoribosyltransferase" evidence="2">
    <location>
        <begin position="174"/>
        <end position="225"/>
    </location>
</feature>
<dbReference type="EMBL" id="QFNY01000322">
    <property type="protein sequence ID" value="PZO98123.1"/>
    <property type="molecule type" value="Genomic_DNA"/>
</dbReference>
<protein>
    <recommendedName>
        <fullName evidence="2">Phosphoribosyltransferase domain-containing protein</fullName>
    </recommendedName>
</protein>
<proteinExistence type="inferred from homology"/>
<organism evidence="3 4">
    <name type="scientific">Corynebacterium urealyticum</name>
    <dbReference type="NCBI Taxonomy" id="43771"/>
    <lineage>
        <taxon>Bacteria</taxon>
        <taxon>Bacillati</taxon>
        <taxon>Actinomycetota</taxon>
        <taxon>Actinomycetes</taxon>
        <taxon>Mycobacteriales</taxon>
        <taxon>Corynebacteriaceae</taxon>
        <taxon>Corynebacterium</taxon>
    </lineage>
</organism>
<comment type="caution">
    <text evidence="3">The sequence shown here is derived from an EMBL/GenBank/DDBJ whole genome shotgun (WGS) entry which is preliminary data.</text>
</comment>
<dbReference type="Proteomes" id="UP000249451">
    <property type="component" value="Unassembled WGS sequence"/>
</dbReference>
<dbReference type="SUPFAM" id="SSF53271">
    <property type="entry name" value="PRTase-like"/>
    <property type="match status" value="1"/>
</dbReference>
<name>A0A2W5AWF4_9CORY</name>
<gene>
    <name evidence="3" type="ORF">DI609_11480</name>
</gene>
<evidence type="ECO:0000313" key="3">
    <source>
        <dbReference type="EMBL" id="PZO98123.1"/>
    </source>
</evidence>
<dbReference type="InterPro" id="IPR029057">
    <property type="entry name" value="PRTase-like"/>
</dbReference>
<reference evidence="3 4" key="1">
    <citation type="submission" date="2017-11" db="EMBL/GenBank/DDBJ databases">
        <title>Infants hospitalized years apart are colonized by the same room-sourced microbial strains.</title>
        <authorList>
            <person name="Brooks B."/>
            <person name="Olm M.R."/>
            <person name="Firek B.A."/>
            <person name="Baker R."/>
            <person name="Thomas B.C."/>
            <person name="Morowitz M.J."/>
            <person name="Banfield J.F."/>
        </authorList>
    </citation>
    <scope>NUCLEOTIDE SEQUENCE [LARGE SCALE GENOMIC DNA]</scope>
    <source>
        <strain evidence="3">S2_012_000_R3_87</strain>
    </source>
</reference>
<dbReference type="AlphaFoldDB" id="A0A2W5AWF4"/>
<comment type="similarity">
    <text evidence="1">Belongs to the ComF/GntX family.</text>
</comment>
<dbReference type="InterPro" id="IPR000836">
    <property type="entry name" value="PRTase_dom"/>
</dbReference>
<dbReference type="PANTHER" id="PTHR47505:SF1">
    <property type="entry name" value="DNA UTILIZATION PROTEIN YHGH"/>
    <property type="match status" value="1"/>
</dbReference>